<evidence type="ECO:0000313" key="4">
    <source>
        <dbReference type="Proteomes" id="UP000289886"/>
    </source>
</evidence>
<sequence>MAVSQHSSIAPGQGSPGSYLKGMAASSSEGAVSRAAVSQQGTLLAELLRELTAPPALAVLLEQQRAANAGLQQDDLLSIAASEEMGYLELPSEEVDTDSALYRALCIPHLYSALPNHPPIERWLHPHPMALWQGRATHPRKSGQACLMETFAPFCLVQACYRLVFTSQSGTKQALLTVLMLSLAAGAATVHSYFALLLFA</sequence>
<feature type="region of interest" description="Disordered" evidence="1">
    <location>
        <begin position="1"/>
        <end position="23"/>
    </location>
</feature>
<gene>
    <name evidence="3" type="ORF">EOD39_4477</name>
</gene>
<feature type="compositionally biased region" description="Polar residues" evidence="1">
    <location>
        <begin position="1"/>
        <end position="10"/>
    </location>
</feature>
<comment type="caution">
    <text evidence="3">The sequence shown here is derived from an EMBL/GenBank/DDBJ whole genome shotgun (WGS) entry which is preliminary data.</text>
</comment>
<reference evidence="3 4" key="1">
    <citation type="submission" date="2019-01" db="EMBL/GenBank/DDBJ databases">
        <title>Draft Genome and Complete Hox-Cluster Characterization of the Sterlet Sturgeon (Acipenser ruthenus).</title>
        <authorList>
            <person name="Wei Q."/>
        </authorList>
    </citation>
    <scope>NUCLEOTIDE SEQUENCE [LARGE SCALE GENOMIC DNA]</scope>
    <source>
        <strain evidence="3">WHYD16114868_AA</strain>
        <tissue evidence="3">Blood</tissue>
    </source>
</reference>
<accession>A0A444UI34</accession>
<organism evidence="3 4">
    <name type="scientific">Acipenser ruthenus</name>
    <name type="common">Sterlet sturgeon</name>
    <dbReference type="NCBI Taxonomy" id="7906"/>
    <lineage>
        <taxon>Eukaryota</taxon>
        <taxon>Metazoa</taxon>
        <taxon>Chordata</taxon>
        <taxon>Craniata</taxon>
        <taxon>Vertebrata</taxon>
        <taxon>Euteleostomi</taxon>
        <taxon>Actinopterygii</taxon>
        <taxon>Chondrostei</taxon>
        <taxon>Acipenseriformes</taxon>
        <taxon>Acipenseridae</taxon>
        <taxon>Acipenser</taxon>
    </lineage>
</organism>
<evidence type="ECO:0000256" key="2">
    <source>
        <dbReference type="SAM" id="Phobius"/>
    </source>
</evidence>
<evidence type="ECO:0000313" key="3">
    <source>
        <dbReference type="EMBL" id="RXM34847.1"/>
    </source>
</evidence>
<feature type="transmembrane region" description="Helical" evidence="2">
    <location>
        <begin position="174"/>
        <end position="199"/>
    </location>
</feature>
<keyword evidence="2" id="KW-1133">Transmembrane helix</keyword>
<keyword evidence="2" id="KW-0472">Membrane</keyword>
<proteinExistence type="predicted"/>
<dbReference type="AlphaFoldDB" id="A0A444UI34"/>
<evidence type="ECO:0000256" key="1">
    <source>
        <dbReference type="SAM" id="MobiDB-lite"/>
    </source>
</evidence>
<protein>
    <submittedName>
        <fullName evidence="3">Uncharacterized protein</fullName>
    </submittedName>
</protein>
<keyword evidence="4" id="KW-1185">Reference proteome</keyword>
<dbReference type="Proteomes" id="UP000289886">
    <property type="component" value="Unassembled WGS sequence"/>
</dbReference>
<keyword evidence="2" id="KW-0812">Transmembrane</keyword>
<dbReference type="EMBL" id="SCEB01214527">
    <property type="protein sequence ID" value="RXM34847.1"/>
    <property type="molecule type" value="Genomic_DNA"/>
</dbReference>
<name>A0A444UI34_ACIRT</name>